<dbReference type="NCBIfam" id="TIGR02817">
    <property type="entry name" value="adh_fam_1"/>
    <property type="match status" value="1"/>
</dbReference>
<dbReference type="InterPro" id="IPR014182">
    <property type="entry name" value="ADH_Zn_typ-1"/>
</dbReference>
<keyword evidence="1" id="KW-0521">NADP</keyword>
<keyword evidence="2" id="KW-0862">Zinc</keyword>
<dbReference type="PANTHER" id="PTHR44154">
    <property type="entry name" value="QUINONE OXIDOREDUCTASE"/>
    <property type="match status" value="1"/>
</dbReference>
<dbReference type="InterPro" id="IPR051603">
    <property type="entry name" value="Zinc-ADH_QOR/CCCR"/>
</dbReference>
<dbReference type="SUPFAM" id="SSF51735">
    <property type="entry name" value="NAD(P)-binding Rossmann-fold domains"/>
    <property type="match status" value="1"/>
</dbReference>
<dbReference type="EMBL" id="JAPKNK010000003">
    <property type="protein sequence ID" value="MCX5569483.1"/>
    <property type="molecule type" value="Genomic_DNA"/>
</dbReference>
<keyword evidence="5" id="KW-1185">Reference proteome</keyword>
<dbReference type="Pfam" id="PF08240">
    <property type="entry name" value="ADH_N"/>
    <property type="match status" value="1"/>
</dbReference>
<dbReference type="InterPro" id="IPR013154">
    <property type="entry name" value="ADH-like_N"/>
</dbReference>
<keyword evidence="2" id="KW-0479">Metal-binding</keyword>
<dbReference type="GO" id="GO:0016491">
    <property type="term" value="F:oxidoreductase activity"/>
    <property type="evidence" value="ECO:0007669"/>
    <property type="project" value="UniProtKB-KW"/>
</dbReference>
<comment type="similarity">
    <text evidence="2">Belongs to the zinc-containing alcohol dehydrogenase family. Quinone oxidoreductase subfamily.</text>
</comment>
<dbReference type="PANTHER" id="PTHR44154:SF1">
    <property type="entry name" value="QUINONE OXIDOREDUCTASE"/>
    <property type="match status" value="1"/>
</dbReference>
<evidence type="ECO:0000259" key="3">
    <source>
        <dbReference type="SMART" id="SM00829"/>
    </source>
</evidence>
<dbReference type="InterPro" id="IPR020843">
    <property type="entry name" value="ER"/>
</dbReference>
<name>A0A9X3E1Q6_9HYPH</name>
<dbReference type="SUPFAM" id="SSF50129">
    <property type="entry name" value="GroES-like"/>
    <property type="match status" value="1"/>
</dbReference>
<dbReference type="GO" id="GO:0008270">
    <property type="term" value="F:zinc ion binding"/>
    <property type="evidence" value="ECO:0007669"/>
    <property type="project" value="InterPro"/>
</dbReference>
<evidence type="ECO:0000313" key="5">
    <source>
        <dbReference type="Proteomes" id="UP001144805"/>
    </source>
</evidence>
<dbReference type="Gene3D" id="3.90.180.10">
    <property type="entry name" value="Medium-chain alcohol dehydrogenases, catalytic domain"/>
    <property type="match status" value="1"/>
</dbReference>
<accession>A0A9X3E1Q6</accession>
<dbReference type="AlphaFoldDB" id="A0A9X3E1Q6"/>
<evidence type="ECO:0000313" key="4">
    <source>
        <dbReference type="EMBL" id="MCX5569483.1"/>
    </source>
</evidence>
<evidence type="ECO:0000256" key="1">
    <source>
        <dbReference type="ARBA" id="ARBA00022857"/>
    </source>
</evidence>
<gene>
    <name evidence="4" type="ORF">OSH07_09800</name>
</gene>
<reference evidence="4" key="1">
    <citation type="submission" date="2022-11" db="EMBL/GenBank/DDBJ databases">
        <title>Biodiversity and phylogenetic relationships of bacteria.</title>
        <authorList>
            <person name="Machado R.A.R."/>
            <person name="Bhat A."/>
            <person name="Loulou A."/>
            <person name="Kallel S."/>
        </authorList>
    </citation>
    <scope>NUCLEOTIDE SEQUENCE</scope>
    <source>
        <strain evidence="4">K-TC2</strain>
    </source>
</reference>
<dbReference type="Pfam" id="PF13602">
    <property type="entry name" value="ADH_zinc_N_2"/>
    <property type="match status" value="1"/>
</dbReference>
<evidence type="ECO:0000256" key="2">
    <source>
        <dbReference type="RuleBase" id="RU364000"/>
    </source>
</evidence>
<dbReference type="InterPro" id="IPR011032">
    <property type="entry name" value="GroES-like_sf"/>
</dbReference>
<organism evidence="4 5">
    <name type="scientific">Kaistia nematophila</name>
    <dbReference type="NCBI Taxonomy" id="2994654"/>
    <lineage>
        <taxon>Bacteria</taxon>
        <taxon>Pseudomonadati</taxon>
        <taxon>Pseudomonadota</taxon>
        <taxon>Alphaproteobacteria</taxon>
        <taxon>Hyphomicrobiales</taxon>
        <taxon>Kaistiaceae</taxon>
        <taxon>Kaistia</taxon>
    </lineage>
</organism>
<sequence>MRAIAFTKSLPASDANALSDITLDVPEPGPRDLRVKVEAVSVNPVDTKVRRNAGSDTPRVLGYDAAGIVDAVGAEVTLFKPGDAVYYAGTINRPGTNAEYHLVDERIVGRKPATLDGAEAAALPLTTITAYELLFDRIGVRKGEGADRRTLLVVGGAGGVGSMAIQLARALTGLTVIATASRPDTVAWVEGLGAHHVIDHTKPLDEEVARIGIPAVDIVLALTQTPHHWPAIQNLVAPQGHVGVIDDMPTLDIVPFKGKAVGVHWESMFTRPIHRTPDLVEQHKLLNEVAGLVEAGKIRSTLTNRVGPINAATLREVHALVESGRSIGKTVVEGW</sequence>
<dbReference type="Gene3D" id="3.40.50.720">
    <property type="entry name" value="NAD(P)-binding Rossmann-like Domain"/>
    <property type="match status" value="1"/>
</dbReference>
<protein>
    <recommendedName>
        <fullName evidence="2">Zinc-type alcohol dehydrogenase-like protein</fullName>
    </recommendedName>
</protein>
<comment type="caution">
    <text evidence="4">The sequence shown here is derived from an EMBL/GenBank/DDBJ whole genome shotgun (WGS) entry which is preliminary data.</text>
</comment>
<feature type="domain" description="Enoyl reductase (ER)" evidence="3">
    <location>
        <begin position="16"/>
        <end position="332"/>
    </location>
</feature>
<proteinExistence type="inferred from homology"/>
<dbReference type="SMART" id="SM00829">
    <property type="entry name" value="PKS_ER"/>
    <property type="match status" value="1"/>
</dbReference>
<keyword evidence="2" id="KW-0560">Oxidoreductase</keyword>
<dbReference type="CDD" id="cd08252">
    <property type="entry name" value="AL_MDR"/>
    <property type="match status" value="1"/>
</dbReference>
<dbReference type="InterPro" id="IPR036291">
    <property type="entry name" value="NAD(P)-bd_dom_sf"/>
</dbReference>
<dbReference type="RefSeq" id="WP_266338449.1">
    <property type="nucleotide sequence ID" value="NZ_JAPKNK010000003.1"/>
</dbReference>
<dbReference type="Proteomes" id="UP001144805">
    <property type="component" value="Unassembled WGS sequence"/>
</dbReference>